<evidence type="ECO:0000256" key="3">
    <source>
        <dbReference type="ARBA" id="ARBA00022723"/>
    </source>
</evidence>
<dbReference type="OrthoDB" id="5692at2759"/>
<dbReference type="Pfam" id="PF13639">
    <property type="entry name" value="zf-RING_2"/>
    <property type="match status" value="1"/>
</dbReference>
<dbReference type="SMART" id="SM00184">
    <property type="entry name" value="RING"/>
    <property type="match status" value="1"/>
</dbReference>
<evidence type="ECO:0000256" key="7">
    <source>
        <dbReference type="ARBA" id="ARBA00023136"/>
    </source>
</evidence>
<keyword evidence="4 8" id="KW-0863">Zinc-finger</keyword>
<reference evidence="10" key="1">
    <citation type="journal article" date="2022" name="Proc. Natl. Acad. Sci. U.S.A.">
        <title>Life cycle and functional genomics of the unicellular red alga Galdieria for elucidating algal and plant evolution and industrial use.</title>
        <authorList>
            <person name="Hirooka S."/>
            <person name="Itabashi T."/>
            <person name="Ichinose T.M."/>
            <person name="Onuma R."/>
            <person name="Fujiwara T."/>
            <person name="Yamashita S."/>
            <person name="Jong L.W."/>
            <person name="Tomita R."/>
            <person name="Iwane A.H."/>
            <person name="Miyagishima S.Y."/>
        </authorList>
    </citation>
    <scope>NUCLEOTIDE SEQUENCE</scope>
    <source>
        <strain evidence="10">NBRC 102759</strain>
    </source>
</reference>
<dbReference type="InterPro" id="IPR001841">
    <property type="entry name" value="Znf_RING"/>
</dbReference>
<keyword evidence="3" id="KW-0479">Metal-binding</keyword>
<dbReference type="Gene3D" id="3.30.40.10">
    <property type="entry name" value="Zinc/RING finger domain, C3HC4 (zinc finger)"/>
    <property type="match status" value="1"/>
</dbReference>
<dbReference type="Proteomes" id="UP001061958">
    <property type="component" value="Unassembled WGS sequence"/>
</dbReference>
<gene>
    <name evidence="10" type="ORF">GpartN1_g5137.t1</name>
</gene>
<keyword evidence="11" id="KW-1185">Reference proteome</keyword>
<dbReference type="GO" id="GO:0008270">
    <property type="term" value="F:zinc ion binding"/>
    <property type="evidence" value="ECO:0007669"/>
    <property type="project" value="UniProtKB-KW"/>
</dbReference>
<comment type="caution">
    <text evidence="10">The sequence shown here is derived from an EMBL/GenBank/DDBJ whole genome shotgun (WGS) entry which is preliminary data.</text>
</comment>
<feature type="domain" description="RING-type" evidence="9">
    <location>
        <begin position="47"/>
        <end position="88"/>
    </location>
</feature>
<dbReference type="SUPFAM" id="SSF57850">
    <property type="entry name" value="RING/U-box"/>
    <property type="match status" value="1"/>
</dbReference>
<evidence type="ECO:0000256" key="4">
    <source>
        <dbReference type="ARBA" id="ARBA00022771"/>
    </source>
</evidence>
<accession>A0A9C7URW8</accession>
<dbReference type="PANTHER" id="PTHR46539:SF1">
    <property type="entry name" value="E3 UBIQUITIN-PROTEIN LIGASE ATL42"/>
    <property type="match status" value="1"/>
</dbReference>
<keyword evidence="5" id="KW-0862">Zinc</keyword>
<dbReference type="PROSITE" id="PS50089">
    <property type="entry name" value="ZF_RING_2"/>
    <property type="match status" value="1"/>
</dbReference>
<keyword evidence="2" id="KW-0812">Transmembrane</keyword>
<dbReference type="EMBL" id="BQMJ01000042">
    <property type="protein sequence ID" value="GJQ13346.1"/>
    <property type="molecule type" value="Genomic_DNA"/>
</dbReference>
<evidence type="ECO:0000256" key="5">
    <source>
        <dbReference type="ARBA" id="ARBA00022833"/>
    </source>
</evidence>
<dbReference type="PANTHER" id="PTHR46539">
    <property type="entry name" value="E3 UBIQUITIN-PROTEIN LIGASE ATL42"/>
    <property type="match status" value="1"/>
</dbReference>
<evidence type="ECO:0000256" key="1">
    <source>
        <dbReference type="ARBA" id="ARBA00004370"/>
    </source>
</evidence>
<organism evidence="10 11">
    <name type="scientific">Galdieria partita</name>
    <dbReference type="NCBI Taxonomy" id="83374"/>
    <lineage>
        <taxon>Eukaryota</taxon>
        <taxon>Rhodophyta</taxon>
        <taxon>Bangiophyceae</taxon>
        <taxon>Galdieriales</taxon>
        <taxon>Galdieriaceae</taxon>
        <taxon>Galdieria</taxon>
    </lineage>
</organism>
<dbReference type="AlphaFoldDB" id="A0A9C7URW8"/>
<comment type="subcellular location">
    <subcellularLocation>
        <location evidence="1">Membrane</location>
    </subcellularLocation>
</comment>
<keyword evidence="6" id="KW-1133">Transmembrane helix</keyword>
<evidence type="ECO:0000313" key="11">
    <source>
        <dbReference type="Proteomes" id="UP001061958"/>
    </source>
</evidence>
<evidence type="ECO:0000256" key="8">
    <source>
        <dbReference type="PROSITE-ProRule" id="PRU00175"/>
    </source>
</evidence>
<name>A0A9C7URW8_9RHOD</name>
<evidence type="ECO:0000256" key="2">
    <source>
        <dbReference type="ARBA" id="ARBA00022692"/>
    </source>
</evidence>
<reference evidence="10" key="2">
    <citation type="submission" date="2022-01" db="EMBL/GenBank/DDBJ databases">
        <authorList>
            <person name="Hirooka S."/>
            <person name="Miyagishima S.Y."/>
        </authorList>
    </citation>
    <scope>NUCLEOTIDE SEQUENCE</scope>
    <source>
        <strain evidence="10">NBRC 102759</strain>
    </source>
</reference>
<evidence type="ECO:0000259" key="9">
    <source>
        <dbReference type="PROSITE" id="PS50089"/>
    </source>
</evidence>
<evidence type="ECO:0000313" key="10">
    <source>
        <dbReference type="EMBL" id="GJQ13346.1"/>
    </source>
</evidence>
<sequence length="171" mass="19746">MVTSWKHKKETLSSTEKEDSTSQLLYKSTIPIRKYFLGQHVVPNEVCAVCLEAVETNTHLRLLPCGHGFHISCITRWLIRGSRCPLCNEQVRLSDNSAQGEAGDLIVSVGEQQNSNRQFLELGQQGSLGSREMYQEVILQSFERIRLRLYQRYLDRQRKHTTQMESYVETV</sequence>
<protein>
    <recommendedName>
        <fullName evidence="9">RING-type domain-containing protein</fullName>
    </recommendedName>
</protein>
<dbReference type="GO" id="GO:0016020">
    <property type="term" value="C:membrane"/>
    <property type="evidence" value="ECO:0007669"/>
    <property type="project" value="UniProtKB-SubCell"/>
</dbReference>
<dbReference type="InterPro" id="IPR013083">
    <property type="entry name" value="Znf_RING/FYVE/PHD"/>
</dbReference>
<evidence type="ECO:0000256" key="6">
    <source>
        <dbReference type="ARBA" id="ARBA00022989"/>
    </source>
</evidence>
<dbReference type="CDD" id="cd16454">
    <property type="entry name" value="RING-H2_PA-TM-RING"/>
    <property type="match status" value="1"/>
</dbReference>
<keyword evidence="7" id="KW-0472">Membrane</keyword>
<proteinExistence type="predicted"/>